<evidence type="ECO:0000256" key="6">
    <source>
        <dbReference type="HAMAP-Rule" id="MF_00074"/>
    </source>
</evidence>
<name>A0ABU8S8I6_9SPHN</name>
<evidence type="ECO:0000256" key="3">
    <source>
        <dbReference type="ARBA" id="ARBA00022603"/>
    </source>
</evidence>
<evidence type="ECO:0000313" key="7">
    <source>
        <dbReference type="EMBL" id="MEJ6010272.1"/>
    </source>
</evidence>
<feature type="binding site" evidence="6">
    <location>
        <position position="143"/>
    </location>
    <ligand>
        <name>S-adenosyl-L-methionine</name>
        <dbReference type="ChEBI" id="CHEBI:59789"/>
    </ligand>
</feature>
<proteinExistence type="inferred from homology"/>
<accession>A0ABU8S8I6</accession>
<dbReference type="GO" id="GO:0032259">
    <property type="term" value="P:methylation"/>
    <property type="evidence" value="ECO:0007669"/>
    <property type="project" value="UniProtKB-KW"/>
</dbReference>
<comment type="caution">
    <text evidence="6">Lacks conserved residue(s) required for the propagation of feature annotation.</text>
</comment>
<evidence type="ECO:0000256" key="1">
    <source>
        <dbReference type="ARBA" id="ARBA00022490"/>
    </source>
</evidence>
<protein>
    <recommendedName>
        <fullName evidence="6">Ribosomal RNA small subunit methyltransferase G</fullName>
        <ecNumber evidence="6">2.1.1.170</ecNumber>
    </recommendedName>
    <alternativeName>
        <fullName evidence="6">16S rRNA 7-methylguanosine methyltransferase</fullName>
        <shortName evidence="6">16S rRNA m7G methyltransferase</shortName>
    </alternativeName>
</protein>
<feature type="binding site" evidence="6">
    <location>
        <position position="83"/>
    </location>
    <ligand>
        <name>S-adenosyl-L-methionine</name>
        <dbReference type="ChEBI" id="CHEBI:59789"/>
    </ligand>
</feature>
<evidence type="ECO:0000313" key="8">
    <source>
        <dbReference type="Proteomes" id="UP001379235"/>
    </source>
</evidence>
<dbReference type="Gene3D" id="3.40.50.150">
    <property type="entry name" value="Vaccinia Virus protein VP39"/>
    <property type="match status" value="1"/>
</dbReference>
<gene>
    <name evidence="6 7" type="primary">rsmG</name>
    <name evidence="7" type="ORF">WG900_10115</name>
</gene>
<comment type="catalytic activity">
    <reaction evidence="6">
        <text>guanosine(527) in 16S rRNA + S-adenosyl-L-methionine = N(7)-methylguanosine(527) in 16S rRNA + S-adenosyl-L-homocysteine</text>
        <dbReference type="Rhea" id="RHEA:42732"/>
        <dbReference type="Rhea" id="RHEA-COMP:10209"/>
        <dbReference type="Rhea" id="RHEA-COMP:10210"/>
        <dbReference type="ChEBI" id="CHEBI:57856"/>
        <dbReference type="ChEBI" id="CHEBI:59789"/>
        <dbReference type="ChEBI" id="CHEBI:74269"/>
        <dbReference type="ChEBI" id="CHEBI:74480"/>
        <dbReference type="EC" id="2.1.1.170"/>
    </reaction>
</comment>
<dbReference type="EC" id="2.1.1.170" evidence="6"/>
<dbReference type="NCBIfam" id="TIGR00138">
    <property type="entry name" value="rsmG_gidB"/>
    <property type="match status" value="1"/>
</dbReference>
<evidence type="ECO:0000256" key="4">
    <source>
        <dbReference type="ARBA" id="ARBA00022679"/>
    </source>
</evidence>
<comment type="subcellular location">
    <subcellularLocation>
        <location evidence="6">Cytoplasm</location>
    </subcellularLocation>
</comment>
<keyword evidence="2 6" id="KW-0698">rRNA processing</keyword>
<dbReference type="EMBL" id="JBBHJY010000004">
    <property type="protein sequence ID" value="MEJ6010272.1"/>
    <property type="molecule type" value="Genomic_DNA"/>
</dbReference>
<evidence type="ECO:0000256" key="5">
    <source>
        <dbReference type="ARBA" id="ARBA00022691"/>
    </source>
</evidence>
<keyword evidence="1 6" id="KW-0963">Cytoplasm</keyword>
<dbReference type="InterPro" id="IPR003682">
    <property type="entry name" value="rRNA_ssu_MeTfrase_G"/>
</dbReference>
<dbReference type="PANTHER" id="PTHR31760:SF0">
    <property type="entry name" value="S-ADENOSYL-L-METHIONINE-DEPENDENT METHYLTRANSFERASES SUPERFAMILY PROTEIN"/>
    <property type="match status" value="1"/>
</dbReference>
<dbReference type="InterPro" id="IPR029063">
    <property type="entry name" value="SAM-dependent_MTases_sf"/>
</dbReference>
<sequence>MITNEVQARQFVSQIPVVDAEAIDRLERLAAMLAEENNVQNLVAAASLDHVWQRHIADSLQLLRHVPRETSRPWLDLGTGAGFPGLAIACVLPETCVLMVESRTRRIDWLVRACESLGLKRAEVIGSRLELMQTRKCSVISARAFASLPRLLDLSARFSTPDTIWLLPKGRSARQELQELSGWQHMFHVEQSQTDPDAGIIVGQVSGETAKSKRNRA</sequence>
<organism evidence="7 8">
    <name type="scientific">Novosphingobium aquae</name>
    <dbReference type="NCBI Taxonomy" id="3133435"/>
    <lineage>
        <taxon>Bacteria</taxon>
        <taxon>Pseudomonadati</taxon>
        <taxon>Pseudomonadota</taxon>
        <taxon>Alphaproteobacteria</taxon>
        <taxon>Sphingomonadales</taxon>
        <taxon>Sphingomonadaceae</taxon>
        <taxon>Novosphingobium</taxon>
    </lineage>
</organism>
<comment type="caution">
    <text evidence="7">The sequence shown here is derived from an EMBL/GenBank/DDBJ whole genome shotgun (WGS) entry which is preliminary data.</text>
</comment>
<dbReference type="RefSeq" id="WP_339966807.1">
    <property type="nucleotide sequence ID" value="NZ_JBBHJY010000004.1"/>
</dbReference>
<keyword evidence="5 6" id="KW-0949">S-adenosyl-L-methionine</keyword>
<feature type="binding site" evidence="6">
    <location>
        <begin position="129"/>
        <end position="130"/>
    </location>
    <ligand>
        <name>S-adenosyl-L-methionine</name>
        <dbReference type="ChEBI" id="CHEBI:59789"/>
    </ligand>
</feature>
<dbReference type="Pfam" id="PF02527">
    <property type="entry name" value="GidB"/>
    <property type="match status" value="1"/>
</dbReference>
<reference evidence="7 8" key="1">
    <citation type="submission" date="2024-03" db="EMBL/GenBank/DDBJ databases">
        <authorList>
            <person name="Jo J.-H."/>
        </authorList>
    </citation>
    <scope>NUCLEOTIDE SEQUENCE [LARGE SCALE GENOMIC DNA]</scope>
    <source>
        <strain evidence="7 8">AS3R-12</strain>
    </source>
</reference>
<comment type="function">
    <text evidence="6">Specifically methylates the N7 position of guanine in position 527 of 16S rRNA.</text>
</comment>
<comment type="similarity">
    <text evidence="6">Belongs to the methyltransferase superfamily. RNA methyltransferase RsmG family.</text>
</comment>
<dbReference type="Proteomes" id="UP001379235">
    <property type="component" value="Unassembled WGS sequence"/>
</dbReference>
<keyword evidence="3 6" id="KW-0489">Methyltransferase</keyword>
<dbReference type="PANTHER" id="PTHR31760">
    <property type="entry name" value="S-ADENOSYL-L-METHIONINE-DEPENDENT METHYLTRANSFERASES SUPERFAMILY PROTEIN"/>
    <property type="match status" value="1"/>
</dbReference>
<dbReference type="GO" id="GO:0008168">
    <property type="term" value="F:methyltransferase activity"/>
    <property type="evidence" value="ECO:0007669"/>
    <property type="project" value="UniProtKB-KW"/>
</dbReference>
<dbReference type="HAMAP" id="MF_00074">
    <property type="entry name" value="16SrRNA_methyltr_G"/>
    <property type="match status" value="1"/>
</dbReference>
<keyword evidence="4 6" id="KW-0808">Transferase</keyword>
<evidence type="ECO:0000256" key="2">
    <source>
        <dbReference type="ARBA" id="ARBA00022552"/>
    </source>
</evidence>
<keyword evidence="8" id="KW-1185">Reference proteome</keyword>
<feature type="binding site" evidence="6">
    <location>
        <position position="78"/>
    </location>
    <ligand>
        <name>S-adenosyl-L-methionine</name>
        <dbReference type="ChEBI" id="CHEBI:59789"/>
    </ligand>
</feature>
<dbReference type="SUPFAM" id="SSF53335">
    <property type="entry name" value="S-adenosyl-L-methionine-dependent methyltransferases"/>
    <property type="match status" value="1"/>
</dbReference>